<dbReference type="PANTHER" id="PTHR32089">
    <property type="entry name" value="METHYL-ACCEPTING CHEMOTAXIS PROTEIN MCPB"/>
    <property type="match status" value="1"/>
</dbReference>
<dbReference type="Pfam" id="PF00015">
    <property type="entry name" value="MCPsignal"/>
    <property type="match status" value="1"/>
</dbReference>
<dbReference type="SMART" id="SM00897">
    <property type="entry name" value="FIST"/>
    <property type="match status" value="1"/>
</dbReference>
<dbReference type="GO" id="GO:0004888">
    <property type="term" value="F:transmembrane signaling receptor activity"/>
    <property type="evidence" value="ECO:0007669"/>
    <property type="project" value="InterPro"/>
</dbReference>
<comment type="caution">
    <text evidence="6">The sequence shown here is derived from an EMBL/GenBank/DDBJ whole genome shotgun (WGS) entry which is preliminary data.</text>
</comment>
<sequence length="643" mass="71448">MLSMFKRRAQRSHSNSLLEPQIILSTESQLSQLTVEGSHQLVIAYLSPNCANPESVVKQIGQILSDVPNRLVLMSSGIIGGDDFYNASLSKDQVLLHLFPTALIANIASYEIVLERDTEALAKNISATVKLPFDVDTRDTFGLVYFPGLTATESCFSEAMLKSSAPLTHLIGGSAGGKLDFSRADIFFNERTLSNKSVLLYCKLAKEYYYDIFRSHNFKATQDFFDVVEFDMSSRVLKAVNMRGSWQAITPVNALCQLLSCSQSQLSEKLSRYSFAIKNQAGELFIKSVASINQDGSIAFFSDMNFGERLYLVKQHDLANQTEQDLRQFLSGHQPVTMLLNDCVLRRLNNTDSLSKVTCFSGIKASGFSTFGETAFNLHQNETLAALAIFKRDHQRCLNAPFESALLSTMQYKNELENRRNEQVIEVQSALIDELRSYESAIAHTSSSLKQIHDTIIQSSQTYTGFESQMDNLAIQTQEQSQLRSDTQAKIQTLIDHSSQVNSIMDEIGNIADQTNLLALNAAIEAARAGEHGRGFAVVADEVRKLSHTTQASLEETRSLFSQMLASIAGIESSSNSLSGVTEQLGQCQSELTQIFDIIKSDSHQAIDHAERSYRDASESEDKIEMIQESCDKLNTFLAYSRV</sequence>
<evidence type="ECO:0000313" key="7">
    <source>
        <dbReference type="Proteomes" id="UP000006228"/>
    </source>
</evidence>
<protein>
    <submittedName>
        <fullName evidence="6">Methyl-accepting chemotaxis sensory transducer</fullName>
    </submittedName>
</protein>
<evidence type="ECO:0000256" key="2">
    <source>
        <dbReference type="ARBA" id="ARBA00023224"/>
    </source>
</evidence>
<evidence type="ECO:0000256" key="3">
    <source>
        <dbReference type="ARBA" id="ARBA00029447"/>
    </source>
</evidence>
<dbReference type="GO" id="GO:0006935">
    <property type="term" value="P:chemotaxis"/>
    <property type="evidence" value="ECO:0007669"/>
    <property type="project" value="InterPro"/>
</dbReference>
<dbReference type="InterPro" id="IPR013702">
    <property type="entry name" value="FIST_domain_N"/>
</dbReference>
<feature type="domain" description="Methyl-accepting transducer" evidence="5">
    <location>
        <begin position="413"/>
        <end position="635"/>
    </location>
</feature>
<dbReference type="SMART" id="SM00283">
    <property type="entry name" value="MA"/>
    <property type="match status" value="1"/>
</dbReference>
<evidence type="ECO:0000259" key="5">
    <source>
        <dbReference type="PROSITE" id="PS50111"/>
    </source>
</evidence>
<keyword evidence="2 4" id="KW-0807">Transducer</keyword>
<dbReference type="AlphaFoldDB" id="E8MCI7"/>
<dbReference type="PANTHER" id="PTHR32089:SF52">
    <property type="entry name" value="CHEMOTAXIS SIGNAL TRANSDUCTION SYSTEM METHYL ACCEPTING SENSORY TRANSDUCER WITH PAS SENSORY DOMAIN"/>
    <property type="match status" value="1"/>
</dbReference>
<comment type="subcellular location">
    <subcellularLocation>
        <location evidence="1">Membrane</location>
    </subcellularLocation>
</comment>
<dbReference type="Proteomes" id="UP000006228">
    <property type="component" value="Unassembled WGS sequence"/>
</dbReference>
<dbReference type="EMBL" id="AEVT01000108">
    <property type="protein sequence ID" value="EGA68355.1"/>
    <property type="molecule type" value="Genomic_DNA"/>
</dbReference>
<dbReference type="InterPro" id="IPR019494">
    <property type="entry name" value="FIST_C"/>
</dbReference>
<dbReference type="GO" id="GO:0007165">
    <property type="term" value="P:signal transduction"/>
    <property type="evidence" value="ECO:0007669"/>
    <property type="project" value="UniProtKB-KW"/>
</dbReference>
<dbReference type="PROSITE" id="PS50111">
    <property type="entry name" value="CHEMOTAXIS_TRANSDUC_2"/>
    <property type="match status" value="1"/>
</dbReference>
<organism evidence="6 7">
    <name type="scientific">Vibrio sinaloensis DSM 21326</name>
    <dbReference type="NCBI Taxonomy" id="945550"/>
    <lineage>
        <taxon>Bacteria</taxon>
        <taxon>Pseudomonadati</taxon>
        <taxon>Pseudomonadota</taxon>
        <taxon>Gammaproteobacteria</taxon>
        <taxon>Vibrionales</taxon>
        <taxon>Vibrionaceae</taxon>
        <taxon>Vibrio</taxon>
        <taxon>Vibrio oreintalis group</taxon>
    </lineage>
</organism>
<dbReference type="Gene3D" id="1.10.287.950">
    <property type="entry name" value="Methyl-accepting chemotaxis protein"/>
    <property type="match status" value="1"/>
</dbReference>
<dbReference type="SMART" id="SM01204">
    <property type="entry name" value="FIST_C"/>
    <property type="match status" value="1"/>
</dbReference>
<dbReference type="InterPro" id="IPR004090">
    <property type="entry name" value="Chemotax_Me-accpt_rcpt"/>
</dbReference>
<dbReference type="InterPro" id="IPR004089">
    <property type="entry name" value="MCPsignal_dom"/>
</dbReference>
<dbReference type="Pfam" id="PF08495">
    <property type="entry name" value="FIST"/>
    <property type="match status" value="1"/>
</dbReference>
<dbReference type="SUPFAM" id="SSF58104">
    <property type="entry name" value="Methyl-accepting chemotaxis protein (MCP) signaling domain"/>
    <property type="match status" value="1"/>
</dbReference>
<proteinExistence type="inferred from homology"/>
<dbReference type="GO" id="GO:0016020">
    <property type="term" value="C:membrane"/>
    <property type="evidence" value="ECO:0007669"/>
    <property type="project" value="UniProtKB-SubCell"/>
</dbReference>
<name>E8MCI7_PHOS4</name>
<dbReference type="Pfam" id="PF10442">
    <property type="entry name" value="FIST_C"/>
    <property type="match status" value="1"/>
</dbReference>
<accession>E8MCI7</accession>
<dbReference type="eggNOG" id="COG0840">
    <property type="taxonomic scope" value="Bacteria"/>
</dbReference>
<reference evidence="6 7" key="1">
    <citation type="journal article" date="2012" name="Int. J. Syst. Evol. Microbiol.">
        <title>Vibrio caribbeanicus sp. nov., isolated from the marine sponge Scleritoderma cyanea.</title>
        <authorList>
            <person name="Hoffmann M."/>
            <person name="Monday S.R."/>
            <person name="Allard M.W."/>
            <person name="Strain E.A."/>
            <person name="Whittaker P."/>
            <person name="Naum M."/>
            <person name="McCarthy P.J."/>
            <person name="Lopez J.V."/>
            <person name="Fischer M."/>
            <person name="Brown E.W."/>
        </authorList>
    </citation>
    <scope>NUCLEOTIDE SEQUENCE [LARGE SCALE GENOMIC DNA]</scope>
    <source>
        <strain evidence="7">DSMZ 21326</strain>
    </source>
</reference>
<dbReference type="eggNOG" id="COG3287">
    <property type="taxonomic scope" value="Bacteria"/>
</dbReference>
<evidence type="ECO:0000256" key="4">
    <source>
        <dbReference type="PROSITE-ProRule" id="PRU00284"/>
    </source>
</evidence>
<gene>
    <name evidence="6" type="ORF">VISI1226_18816</name>
</gene>
<dbReference type="PRINTS" id="PR00260">
    <property type="entry name" value="CHEMTRNSDUCR"/>
</dbReference>
<evidence type="ECO:0000313" key="6">
    <source>
        <dbReference type="EMBL" id="EGA68355.1"/>
    </source>
</evidence>
<evidence type="ECO:0000256" key="1">
    <source>
        <dbReference type="ARBA" id="ARBA00004370"/>
    </source>
</evidence>
<comment type="similarity">
    <text evidence="3">Belongs to the methyl-accepting chemotaxis (MCP) protein family.</text>
</comment>